<dbReference type="InterPro" id="IPR013321">
    <property type="entry name" value="Arc_rbn_hlx_hlx"/>
</dbReference>
<keyword evidence="2" id="KW-1185">Reference proteome</keyword>
<sequence length="58" mass="6863">MPKPVIRIQTRYQPDLHQWLADRAKQNTRSLNGELMEILKKMKEGEEQKAVFDRANNP</sequence>
<evidence type="ECO:0008006" key="3">
    <source>
        <dbReference type="Google" id="ProtNLM"/>
    </source>
</evidence>
<name>A0ABU6CYT9_9GAMM</name>
<dbReference type="Gene3D" id="1.10.1220.10">
    <property type="entry name" value="Met repressor-like"/>
    <property type="match status" value="1"/>
</dbReference>
<protein>
    <recommendedName>
        <fullName evidence="3">Arc family DNA-binding protein</fullName>
    </recommendedName>
</protein>
<organism evidence="1 2">
    <name type="scientific">Candidatus Thiothrix phosphatis</name>
    <dbReference type="NCBI Taxonomy" id="3112415"/>
    <lineage>
        <taxon>Bacteria</taxon>
        <taxon>Pseudomonadati</taxon>
        <taxon>Pseudomonadota</taxon>
        <taxon>Gammaproteobacteria</taxon>
        <taxon>Thiotrichales</taxon>
        <taxon>Thiotrichaceae</taxon>
        <taxon>Thiothrix</taxon>
    </lineage>
</organism>
<comment type="caution">
    <text evidence="1">The sequence shown here is derived from an EMBL/GenBank/DDBJ whole genome shotgun (WGS) entry which is preliminary data.</text>
</comment>
<dbReference type="SUPFAM" id="SSF47598">
    <property type="entry name" value="Ribbon-helix-helix"/>
    <property type="match status" value="1"/>
</dbReference>
<evidence type="ECO:0000313" key="1">
    <source>
        <dbReference type="EMBL" id="MEB4592001.1"/>
    </source>
</evidence>
<evidence type="ECO:0000313" key="2">
    <source>
        <dbReference type="Proteomes" id="UP001308005"/>
    </source>
</evidence>
<proteinExistence type="predicted"/>
<dbReference type="InterPro" id="IPR010985">
    <property type="entry name" value="Ribbon_hlx_hlx"/>
</dbReference>
<gene>
    <name evidence="1" type="ORF">VSS37_13490</name>
</gene>
<dbReference type="Proteomes" id="UP001308005">
    <property type="component" value="Unassembled WGS sequence"/>
</dbReference>
<dbReference type="RefSeq" id="WP_324696029.1">
    <property type="nucleotide sequence ID" value="NZ_JAYMYJ010000119.1"/>
</dbReference>
<reference evidence="2" key="1">
    <citation type="submission" date="2023-07" db="EMBL/GenBank/DDBJ databases">
        <title>The carbon used by Thiothrix.</title>
        <authorList>
            <person name="Chen L."/>
        </authorList>
    </citation>
    <scope>NUCLEOTIDE SEQUENCE [LARGE SCALE GENOMIC DNA]</scope>
</reference>
<accession>A0ABU6CYT9</accession>
<dbReference type="EMBL" id="JAYMYJ010000119">
    <property type="protein sequence ID" value="MEB4592001.1"/>
    <property type="molecule type" value="Genomic_DNA"/>
</dbReference>
<reference evidence="1 2" key="2">
    <citation type="submission" date="2024-01" db="EMBL/GenBank/DDBJ databases">
        <authorList>
            <person name="Xie X."/>
        </authorList>
    </citation>
    <scope>NUCLEOTIDE SEQUENCE [LARGE SCALE GENOMIC DNA]</scope>
    <source>
        <strain evidence="1">SCUT-1</strain>
    </source>
</reference>